<dbReference type="SUPFAM" id="SSF56112">
    <property type="entry name" value="Protein kinase-like (PK-like)"/>
    <property type="match status" value="1"/>
</dbReference>
<keyword evidence="2" id="KW-1185">Reference proteome</keyword>
<dbReference type="PANTHER" id="PTHR21310">
    <property type="entry name" value="AMINOGLYCOSIDE PHOSPHOTRANSFERASE-RELATED-RELATED"/>
    <property type="match status" value="1"/>
</dbReference>
<organism evidence="1 2">
    <name type="scientific">Madurella fahalii</name>
    <dbReference type="NCBI Taxonomy" id="1157608"/>
    <lineage>
        <taxon>Eukaryota</taxon>
        <taxon>Fungi</taxon>
        <taxon>Dikarya</taxon>
        <taxon>Ascomycota</taxon>
        <taxon>Pezizomycotina</taxon>
        <taxon>Sordariomycetes</taxon>
        <taxon>Sordariomycetidae</taxon>
        <taxon>Sordariales</taxon>
        <taxon>Sordariales incertae sedis</taxon>
        <taxon>Madurella</taxon>
    </lineage>
</organism>
<gene>
    <name evidence="1" type="ORF">MFIFM68171_08624</name>
</gene>
<dbReference type="PANTHER" id="PTHR21310:SF39">
    <property type="entry name" value="AMINOGLYCOSIDE PHOSPHOTRANSFERASE DOMAIN-CONTAINING PROTEIN"/>
    <property type="match status" value="1"/>
</dbReference>
<proteinExistence type="predicted"/>
<dbReference type="InterPro" id="IPR011009">
    <property type="entry name" value="Kinase-like_dom_sf"/>
</dbReference>
<dbReference type="Gene3D" id="3.90.1200.10">
    <property type="match status" value="1"/>
</dbReference>
<sequence>MLASGEDPVDVLSDVDLAKCIADIRKAQQGRPSITSLIDVSDAYVAKCYYKEEDVEDTKRAMLMAQGLGVSVPAFKRVIRREDTFELIQARIHGQDLMTIWPNIGLVSTVRLAFQLRRMVRRMQTATSPTAGSLGTGLCRSFWIDNDRYGIPPYASPTTISSIVNFWYNLVNPRREASKTPEQHRESCLQPTAPEKGFVFTHHDLAPRNIMLESETGKLWLADWDYAGFYPSYFEHAAMHNFIPPAEWSWFARWRWRLFAWIATGLYSGKAAILAEVRRKTLRFPPSRRFNIKAGATLSVKPADD</sequence>
<dbReference type="EMBL" id="BAAFSV010000005">
    <property type="protein sequence ID" value="GAB1318414.1"/>
    <property type="molecule type" value="Genomic_DNA"/>
</dbReference>
<reference evidence="1 2" key="1">
    <citation type="submission" date="2024-09" db="EMBL/GenBank/DDBJ databases">
        <title>Itraconazole resistance in Madurella fahalii resulting from another homologue of gene encoding cytochrome P450 14-alpha sterol demethylase (CYP51).</title>
        <authorList>
            <person name="Yoshioka I."/>
            <person name="Fahal A.H."/>
            <person name="Kaneko S."/>
            <person name="Yaguchi T."/>
        </authorList>
    </citation>
    <scope>NUCLEOTIDE SEQUENCE [LARGE SCALE GENOMIC DNA]</scope>
    <source>
        <strain evidence="1 2">IFM 68171</strain>
    </source>
</reference>
<name>A0ABQ0GKY4_9PEZI</name>
<dbReference type="Proteomes" id="UP001628179">
    <property type="component" value="Unassembled WGS sequence"/>
</dbReference>
<dbReference type="GeneID" id="98179367"/>
<evidence type="ECO:0000313" key="2">
    <source>
        <dbReference type="Proteomes" id="UP001628179"/>
    </source>
</evidence>
<dbReference type="InterPro" id="IPR051678">
    <property type="entry name" value="AGP_Transferase"/>
</dbReference>
<comment type="caution">
    <text evidence="1">The sequence shown here is derived from an EMBL/GenBank/DDBJ whole genome shotgun (WGS) entry which is preliminary data.</text>
</comment>
<dbReference type="RefSeq" id="XP_070920145.1">
    <property type="nucleotide sequence ID" value="XM_071064044.1"/>
</dbReference>
<protein>
    <submittedName>
        <fullName evidence="1">Aminoglycoside phosphotransferase domain-containing protein</fullName>
    </submittedName>
</protein>
<accession>A0ABQ0GKY4</accession>
<evidence type="ECO:0000313" key="1">
    <source>
        <dbReference type="EMBL" id="GAB1318414.1"/>
    </source>
</evidence>